<sequence length="135" mass="14531">MTSLGVRFSRAILMVRGATDVANAVNFYQNGLGLTVIRHTDEWAELTTSNNNNNNNTSLDNSIRVSIKTASNEAQLSVGYGPILSFDVEDMDNVIAKCAQMGGHLDGPIQYPAHGKVAALRSPQGHMIGLYEPAI</sequence>
<dbReference type="InterPro" id="IPR004360">
    <property type="entry name" value="Glyas_Fos-R_dOase_dom"/>
</dbReference>
<dbReference type="PROSITE" id="PS51819">
    <property type="entry name" value="VOC"/>
    <property type="match status" value="1"/>
</dbReference>
<dbReference type="InterPro" id="IPR029068">
    <property type="entry name" value="Glyas_Bleomycin-R_OHBP_Dase"/>
</dbReference>
<evidence type="ECO:0000313" key="2">
    <source>
        <dbReference type="EMBL" id="CAD9319196.1"/>
    </source>
</evidence>
<dbReference type="PANTHER" id="PTHR33993">
    <property type="entry name" value="GLYOXALASE-RELATED"/>
    <property type="match status" value="1"/>
</dbReference>
<dbReference type="AlphaFoldDB" id="A0A7S1YTJ1"/>
<organism evidence="2">
    <name type="scientific">Ditylum brightwellii</name>
    <dbReference type="NCBI Taxonomy" id="49249"/>
    <lineage>
        <taxon>Eukaryota</taxon>
        <taxon>Sar</taxon>
        <taxon>Stramenopiles</taxon>
        <taxon>Ochrophyta</taxon>
        <taxon>Bacillariophyta</taxon>
        <taxon>Mediophyceae</taxon>
        <taxon>Lithodesmiophycidae</taxon>
        <taxon>Lithodesmiales</taxon>
        <taxon>Lithodesmiaceae</taxon>
        <taxon>Ditylum</taxon>
    </lineage>
</organism>
<protein>
    <recommendedName>
        <fullName evidence="1">VOC domain-containing protein</fullName>
    </recommendedName>
</protein>
<name>A0A7S1YTJ1_9STRA</name>
<reference evidence="2" key="1">
    <citation type="submission" date="2021-01" db="EMBL/GenBank/DDBJ databases">
        <authorList>
            <person name="Corre E."/>
            <person name="Pelletier E."/>
            <person name="Niang G."/>
            <person name="Scheremetjew M."/>
            <person name="Finn R."/>
            <person name="Kale V."/>
            <person name="Holt S."/>
            <person name="Cochrane G."/>
            <person name="Meng A."/>
            <person name="Brown T."/>
            <person name="Cohen L."/>
        </authorList>
    </citation>
    <scope>NUCLEOTIDE SEQUENCE</scope>
    <source>
        <strain evidence="2">Pop2</strain>
    </source>
</reference>
<gene>
    <name evidence="2" type="ORF">DBRI1063_LOCUS5281</name>
</gene>
<dbReference type="EMBL" id="HBGN01008272">
    <property type="protein sequence ID" value="CAD9319196.1"/>
    <property type="molecule type" value="Transcribed_RNA"/>
</dbReference>
<feature type="domain" description="VOC" evidence="1">
    <location>
        <begin position="10"/>
        <end position="133"/>
    </location>
</feature>
<evidence type="ECO:0000259" key="1">
    <source>
        <dbReference type="PROSITE" id="PS51819"/>
    </source>
</evidence>
<dbReference type="PANTHER" id="PTHR33993:SF14">
    <property type="entry name" value="GB|AAF24581.1"/>
    <property type="match status" value="1"/>
</dbReference>
<dbReference type="Gene3D" id="3.10.180.10">
    <property type="entry name" value="2,3-Dihydroxybiphenyl 1,2-Dioxygenase, domain 1"/>
    <property type="match status" value="1"/>
</dbReference>
<accession>A0A7S1YTJ1</accession>
<dbReference type="InterPro" id="IPR052164">
    <property type="entry name" value="Anthracycline_SecMetBiosynth"/>
</dbReference>
<dbReference type="SUPFAM" id="SSF54593">
    <property type="entry name" value="Glyoxalase/Bleomycin resistance protein/Dihydroxybiphenyl dioxygenase"/>
    <property type="match status" value="1"/>
</dbReference>
<proteinExistence type="predicted"/>
<dbReference type="InterPro" id="IPR037523">
    <property type="entry name" value="VOC_core"/>
</dbReference>
<dbReference type="Pfam" id="PF00903">
    <property type="entry name" value="Glyoxalase"/>
    <property type="match status" value="1"/>
</dbReference>